<dbReference type="AlphaFoldDB" id="A0A365YR09"/>
<dbReference type="RefSeq" id="WP_113597073.1">
    <property type="nucleotide sequence ID" value="NZ_QEXL01000036.1"/>
</dbReference>
<accession>A0A365YR09</accession>
<evidence type="ECO:0000256" key="1">
    <source>
        <dbReference type="ARBA" id="ARBA00022679"/>
    </source>
</evidence>
<dbReference type="OrthoDB" id="7976614at2"/>
<keyword evidence="1" id="KW-0808">Transferase</keyword>
<dbReference type="PANTHER" id="PTHR12203">
    <property type="entry name" value="KDEL LYS-ASP-GLU-LEU CONTAINING - RELATED"/>
    <property type="match status" value="1"/>
</dbReference>
<gene>
    <name evidence="3" type="ORF">NJLHNGOC_15080</name>
</gene>
<dbReference type="GO" id="GO:0016740">
    <property type="term" value="F:transferase activity"/>
    <property type="evidence" value="ECO:0007669"/>
    <property type="project" value="UniProtKB-KW"/>
</dbReference>
<evidence type="ECO:0000313" key="3">
    <source>
        <dbReference type="EMBL" id="RBM04672.1"/>
    </source>
</evidence>
<evidence type="ECO:0000259" key="2">
    <source>
        <dbReference type="SMART" id="SM00672"/>
    </source>
</evidence>
<name>A0A365YR09_9PROT</name>
<evidence type="ECO:0000313" key="4">
    <source>
        <dbReference type="Proteomes" id="UP000252680"/>
    </source>
</evidence>
<dbReference type="Proteomes" id="UP000252680">
    <property type="component" value="Unassembled WGS sequence"/>
</dbReference>
<keyword evidence="4" id="KW-1185">Reference proteome</keyword>
<dbReference type="SMART" id="SM00672">
    <property type="entry name" value="CAP10"/>
    <property type="match status" value="1"/>
</dbReference>
<protein>
    <recommendedName>
        <fullName evidence="2">Glycosyl transferase CAP10 domain-containing protein</fullName>
    </recommendedName>
</protein>
<reference evidence="3 4" key="1">
    <citation type="submission" date="2018-05" db="EMBL/GenBank/DDBJ databases">
        <title>Komagataeibacter cocois sp. nov., for a novel cellulose- producing strain isolated from coconut milk.</title>
        <authorList>
            <person name="Liu L."/>
            <person name="Wang Y."/>
            <person name="Liu S."/>
            <person name="Bi J."/>
            <person name="Chen H."/>
            <person name="Deng J."/>
            <person name="Zhang C."/>
            <person name="Hu Q."/>
            <person name="Li C."/>
        </authorList>
    </citation>
    <scope>NUCLEOTIDE SEQUENCE [LARGE SCALE GENOMIC DNA]</scope>
    <source>
        <strain evidence="3 4">WE7</strain>
    </source>
</reference>
<sequence>MRSYATMIMAQAGRKISFRTEGISLPNARTAPVINMLKYFLHEYGEFNCSKINVIQYDDFIYHDLGSLAFCKKSGAAPAVELMPDTFFFESRGYENIRDAVLSDKLPNWSQKQDIVFWRGSSTAHPTLSNGARISEINQIPRVNLCLTMKHIQNSDAAIMHSWGGFPFDHKEAVQWLCSKDIFRPGISMLEHAKYRYLIDIDGQACAWSFLEKLLLGSCVLKIKSPFEQWFYKNLVPWQHYIPIESDLSDLEEKITWCRTHENEAKEIGHEGQNFALCETLEVAGRKTIESIAKTSIPMDSFL</sequence>
<proteinExistence type="predicted"/>
<comment type="caution">
    <text evidence="3">The sequence shown here is derived from an EMBL/GenBank/DDBJ whole genome shotgun (WGS) entry which is preliminary data.</text>
</comment>
<dbReference type="Pfam" id="PF05686">
    <property type="entry name" value="Glyco_transf_90"/>
    <property type="match status" value="1"/>
</dbReference>
<feature type="domain" description="Glycosyl transferase CAP10" evidence="2">
    <location>
        <begin position="47"/>
        <end position="290"/>
    </location>
</feature>
<dbReference type="PANTHER" id="PTHR12203:SF35">
    <property type="entry name" value="PROTEIN O-GLUCOSYLTRANSFERASE 1"/>
    <property type="match status" value="1"/>
</dbReference>
<dbReference type="InterPro" id="IPR051091">
    <property type="entry name" value="O-Glucosyltr/Glycosyltrsf_90"/>
</dbReference>
<dbReference type="InterPro" id="IPR006598">
    <property type="entry name" value="CAP10"/>
</dbReference>
<dbReference type="EMBL" id="QEXL01000036">
    <property type="protein sequence ID" value="RBM04672.1"/>
    <property type="molecule type" value="Genomic_DNA"/>
</dbReference>
<organism evidence="3 4">
    <name type="scientific">Novacetimonas cocois</name>
    <dbReference type="NCBI Taxonomy" id="1747507"/>
    <lineage>
        <taxon>Bacteria</taxon>
        <taxon>Pseudomonadati</taxon>
        <taxon>Pseudomonadota</taxon>
        <taxon>Alphaproteobacteria</taxon>
        <taxon>Acetobacterales</taxon>
        <taxon>Acetobacteraceae</taxon>
        <taxon>Novacetimonas</taxon>
    </lineage>
</organism>